<dbReference type="KEGG" id="sphl:LPB140_07650"/>
<dbReference type="STRING" id="1913578.LPB140_07650"/>
<dbReference type="InterPro" id="IPR003609">
    <property type="entry name" value="Pan_app"/>
</dbReference>
<evidence type="ECO:0000313" key="2">
    <source>
        <dbReference type="EMBL" id="APG62685.1"/>
    </source>
</evidence>
<feature type="domain" description="Apple" evidence="1">
    <location>
        <begin position="301"/>
        <end position="342"/>
    </location>
</feature>
<reference evidence="2 3" key="1">
    <citation type="submission" date="2016-11" db="EMBL/GenBank/DDBJ databases">
        <title>Sphingorhabdus sp. LPB0140, isolated from marine environment.</title>
        <authorList>
            <person name="Kim E."/>
            <person name="Yi H."/>
        </authorList>
    </citation>
    <scope>NUCLEOTIDE SEQUENCE [LARGE SCALE GENOMIC DNA]</scope>
    <source>
        <strain evidence="2 3">LPB0140</strain>
    </source>
</reference>
<keyword evidence="3" id="KW-1185">Reference proteome</keyword>
<evidence type="ECO:0000259" key="1">
    <source>
        <dbReference type="Pfam" id="PF14295"/>
    </source>
</evidence>
<evidence type="ECO:0000313" key="3">
    <source>
        <dbReference type="Proteomes" id="UP000242561"/>
    </source>
</evidence>
<dbReference type="Proteomes" id="UP000242561">
    <property type="component" value="Chromosome"/>
</dbReference>
<sequence>MAQDNNPVFTMPPVQLEVTPPKGPIATLQLAKPLSASQKNLLFPQQYPSPGLYSIETVKDNKCIFLHSRNAGTKPIIMDKSCNDYFNGAEKNLKFTHIFMILPQPEGGHILKPSPYEVISTGEMRQASQISTTGCLAVDNWSVGSIGPYSILLTSCGDSNNRKDSSFFNPTPILVSERSTDNSRVKLNNLRGNIWEFQLAVNPYTLSNEDFGDHNKDECWGLRNGSSEYKNDLIRWSCNGQIDQQFKLVKIDDLPNNLDVISELNYYGWFNGPDGYLRLSPVPSIRITNLESYGNWPIWGATPADGAMICAKKCLADGNCRAYSWSEAGYANSYGYPSCTLKRGGGQIMADSLPGYENKLISGVLRP</sequence>
<dbReference type="AlphaFoldDB" id="A0A1L3JC23"/>
<dbReference type="EMBL" id="CP018154">
    <property type="protein sequence ID" value="APG62685.1"/>
    <property type="molecule type" value="Genomic_DNA"/>
</dbReference>
<gene>
    <name evidence="2" type="ORF">LPB140_07650</name>
</gene>
<proteinExistence type="predicted"/>
<protein>
    <recommendedName>
        <fullName evidence="1">Apple domain-containing protein</fullName>
    </recommendedName>
</protein>
<dbReference type="Pfam" id="PF14295">
    <property type="entry name" value="PAN_4"/>
    <property type="match status" value="1"/>
</dbReference>
<dbReference type="PROSITE" id="PS50231">
    <property type="entry name" value="RICIN_B_LECTIN"/>
    <property type="match status" value="1"/>
</dbReference>
<organism evidence="2 3">
    <name type="scientific">Sphingorhabdus lutea</name>
    <dbReference type="NCBI Taxonomy" id="1913578"/>
    <lineage>
        <taxon>Bacteria</taxon>
        <taxon>Pseudomonadati</taxon>
        <taxon>Pseudomonadota</taxon>
        <taxon>Alphaproteobacteria</taxon>
        <taxon>Sphingomonadales</taxon>
        <taxon>Sphingomonadaceae</taxon>
        <taxon>Sphingorhabdus</taxon>
    </lineage>
</organism>
<dbReference type="Gene3D" id="3.50.4.10">
    <property type="entry name" value="Hepatocyte Growth Factor"/>
    <property type="match status" value="1"/>
</dbReference>
<name>A0A1L3JC23_9SPHN</name>
<accession>A0A1L3JC23</accession>